<reference evidence="18" key="2">
    <citation type="submission" date="2014-06" db="EMBL/GenBank/DDBJ databases">
        <title>The complete genome of Blastobotrys (Arxula) adeninivorans LS3 - a yeast of biotechnological interest.</title>
        <authorList>
            <person name="Kunze G."/>
            <person name="Gaillardin C."/>
            <person name="Czernicka M."/>
            <person name="Durrens P."/>
            <person name="Martin T."/>
            <person name="Boer E."/>
            <person name="Gabaldon T."/>
            <person name="Cruz J."/>
            <person name="Talla E."/>
            <person name="Marck C."/>
            <person name="Goffeau A."/>
            <person name="Barbe V."/>
            <person name="Baret P."/>
            <person name="Baronian K."/>
            <person name="Beier S."/>
            <person name="Bleykasten C."/>
            <person name="Bode R."/>
            <person name="Casaregola S."/>
            <person name="Despons L."/>
            <person name="Fairhead C."/>
            <person name="Giersberg M."/>
            <person name="Gierski P."/>
            <person name="Hahnel U."/>
            <person name="Hartmann A."/>
            <person name="Jankowska D."/>
            <person name="Jubin C."/>
            <person name="Jung P."/>
            <person name="Lafontaine I."/>
            <person name="Leh-Louis V."/>
            <person name="Lemaire M."/>
            <person name="Marcet-Houben M."/>
            <person name="Mascher M."/>
            <person name="Morel G."/>
            <person name="Richard G.-F."/>
            <person name="Riechen J."/>
            <person name="Sacerdot C."/>
            <person name="Sarkar A."/>
            <person name="Savel G."/>
            <person name="Schacherer J."/>
            <person name="Sherman D."/>
            <person name="Straub M.-L."/>
            <person name="Stein N."/>
            <person name="Thierry A."/>
            <person name="Trautwein-Schult A."/>
            <person name="Westhof E."/>
            <person name="Worch S."/>
            <person name="Dujon B."/>
            <person name="Souciet J.-L."/>
            <person name="Wincker P."/>
            <person name="Scholz U."/>
            <person name="Neuveglise N."/>
        </authorList>
    </citation>
    <scope>NUCLEOTIDE SEQUENCE</scope>
    <source>
        <strain evidence="18">LS3</strain>
    </source>
</reference>
<sequence length="1003" mass="111624">MDALSHLGRPLDSEPELDDSFSRGGLSVASSNLGDAASVTDETLSLASEPVDDQGPLQYDPATLPEHACAYCGIHSPSSVVKCVTCNKWFCNSRGNSSSAHIITHLVRSRHKTVMLHPDSELGDTVLECYNCGNKNVFMLGFISAKLDTVVVILCRHPCASAPSTRDMSWDTANWMPLIEDRSFLSWVVTMPSEREQLMARHITPAEMVALEDLWRDNPEAQTSDLHQLQEAAEVELAPLLLRYDDAFEYQRCFSPLVKAEAEYDRKLKESQKQDNVTVTWDLGLSKRHLVSFFLSKIDLSDLKISVGDGIKISHDGLGTTKPWEAMGYIVKVPDGTSEEVTVELKAGTTNAPTKSTTNFSIEFLWSNTTYNRIQAALTRFAKQDTCVSGYIYHRLLGHEIDPIVFKTELPMVFSVPGVTELNISQINAVRSVLQKPLSLIQGPPGTGKTVVSTTIVYHLVQMTKEPVLVCAPSNVAVDQLAERIERTGLKVVRVAAKSREHLSSSVRHLTLHERVRSDSPNQELLKLMQLKDALGELSENDEKTFMKHLRKAEQKILNNADVVCCTCSGAGDGRLVNMRFRTALIDESTQATEPECLIPIVHGCKQVILVGDHQQLGPVITNRKAAKAGLKQSLFERLIVLGHQPIRLTVQYRMHPALSEFPSNMFYEGTLQNGVTMEDRLRPKLAFPWPVPNSPMMFWSNLGQEEISSSGTSYLNRSEAVNCEKVVTRFFKDGVKPSQIGIITPYEGQRTFIYQYMMVSGTMDKELYKEVEVESVDAFQGREKDYIILSCVRSNEHQGIGFLSDPCRLNVALTRAKYGLVLLGNPRVLSKNPLWSHLLLHFREKGCLVEGSISNLQKCLLPLSKPRVPGANKKRTNGGGYEAPRGMFASGNEFMNNMRPFDESSVETGSVLSYNPDEDPLPLGTHVPTAFTQGLEVAGEEQWPALPRRSNGNNRQVADSMSERMNKFLEGMADNDEEDDLESIEDELQSLNTSFASEMGLY</sequence>
<evidence type="ECO:0000256" key="6">
    <source>
        <dbReference type="ARBA" id="ARBA00022771"/>
    </source>
</evidence>
<dbReference type="GO" id="GO:0008270">
    <property type="term" value="F:zinc ion binding"/>
    <property type="evidence" value="ECO:0007669"/>
    <property type="project" value="UniProtKB-UniRule"/>
</dbReference>
<dbReference type="CDD" id="cd21400">
    <property type="entry name" value="ZBD_UPF1-like"/>
    <property type="match status" value="1"/>
</dbReference>
<dbReference type="InterPro" id="IPR045055">
    <property type="entry name" value="DNA2/NAM7-like"/>
</dbReference>
<dbReference type="CDD" id="cd18808">
    <property type="entry name" value="SF1_C_Upf1"/>
    <property type="match status" value="1"/>
</dbReference>
<dbReference type="EC" id="3.6.1.15" evidence="18"/>
<evidence type="ECO:0000256" key="15">
    <source>
        <dbReference type="PROSITE-ProRule" id="PRU01341"/>
    </source>
</evidence>
<dbReference type="CDD" id="cd18039">
    <property type="entry name" value="DEXXQc_UPF1"/>
    <property type="match status" value="1"/>
</dbReference>
<dbReference type="InterPro" id="IPR041679">
    <property type="entry name" value="DNA2/NAM7-like_C"/>
</dbReference>
<dbReference type="Pfam" id="PF09416">
    <property type="entry name" value="UPF1_Zn_bind"/>
    <property type="match status" value="1"/>
</dbReference>
<feature type="region of interest" description="CC/SHH/C" evidence="15">
    <location>
        <begin position="83"/>
        <end position="111"/>
    </location>
</feature>
<reference evidence="18" key="1">
    <citation type="submission" date="2014-02" db="EMBL/GenBank/DDBJ databases">
        <authorList>
            <person name="Genoscope - CEA"/>
        </authorList>
    </citation>
    <scope>NUCLEOTIDE SEQUENCE</scope>
    <source>
        <strain evidence="18">LS3</strain>
    </source>
</reference>
<dbReference type="Gene3D" id="6.10.140.1240">
    <property type="match status" value="1"/>
</dbReference>
<evidence type="ECO:0000256" key="16">
    <source>
        <dbReference type="SAM" id="MobiDB-lite"/>
    </source>
</evidence>
<evidence type="ECO:0000256" key="5">
    <source>
        <dbReference type="ARBA" id="ARBA00022741"/>
    </source>
</evidence>
<keyword evidence="11" id="KW-0866">Nonsense-mediated mRNA decay</keyword>
<dbReference type="Pfam" id="PF13087">
    <property type="entry name" value="AAA_12"/>
    <property type="match status" value="1"/>
</dbReference>
<dbReference type="InterPro" id="IPR027417">
    <property type="entry name" value="P-loop_NTPase"/>
</dbReference>
<evidence type="ECO:0000256" key="4">
    <source>
        <dbReference type="ARBA" id="ARBA00022723"/>
    </source>
</evidence>
<keyword evidence="9 15" id="KW-0862">Zinc</keyword>
<gene>
    <name evidence="18" type="ORF">GNLVRS02_ARAD1D21626g</name>
</gene>
<accession>A0A060T9U1</accession>
<proteinExistence type="inferred from homology"/>
<feature type="region of interest" description="Disordered" evidence="16">
    <location>
        <begin position="1"/>
        <end position="22"/>
    </location>
</feature>
<comment type="catalytic activity">
    <reaction evidence="12">
        <text>ATP + H2O = ADP + phosphate + H(+)</text>
        <dbReference type="Rhea" id="RHEA:13065"/>
        <dbReference type="ChEBI" id="CHEBI:15377"/>
        <dbReference type="ChEBI" id="CHEBI:15378"/>
        <dbReference type="ChEBI" id="CHEBI:30616"/>
        <dbReference type="ChEBI" id="CHEBI:43474"/>
        <dbReference type="ChEBI" id="CHEBI:456216"/>
        <dbReference type="EC" id="3.6.4.12"/>
    </reaction>
    <physiologicalReaction direction="left-to-right" evidence="12">
        <dbReference type="Rhea" id="RHEA:13066"/>
    </physiologicalReaction>
</comment>
<feature type="region of interest" description="C4" evidence="15">
    <location>
        <begin position="129"/>
        <end position="159"/>
    </location>
</feature>
<dbReference type="GO" id="GO:0003723">
    <property type="term" value="F:RNA binding"/>
    <property type="evidence" value="ECO:0007669"/>
    <property type="project" value="InterPro"/>
</dbReference>
<feature type="domain" description="Upf1" evidence="17">
    <location>
        <begin position="61"/>
        <end position="218"/>
    </location>
</feature>
<dbReference type="GO" id="GO:0005737">
    <property type="term" value="C:cytoplasm"/>
    <property type="evidence" value="ECO:0007669"/>
    <property type="project" value="UniProtKB-SubCell"/>
</dbReference>
<comment type="function">
    <text evidence="14">RNA-dependent helicase required for nonsense-mediated decay (NMD) of aberrant mRNAs containing premature stop codons and modulates the expression level of normal mRNAs. Also capable of unwinding double-stranded DNA and translocating on single-stranded DNA.</text>
</comment>
<evidence type="ECO:0000256" key="3">
    <source>
        <dbReference type="ARBA" id="ARBA00022490"/>
    </source>
</evidence>
<evidence type="ECO:0000256" key="7">
    <source>
        <dbReference type="ARBA" id="ARBA00022801"/>
    </source>
</evidence>
<dbReference type="GO" id="GO:0000184">
    <property type="term" value="P:nuclear-transcribed mRNA catabolic process, nonsense-mediated decay"/>
    <property type="evidence" value="ECO:0007669"/>
    <property type="project" value="UniProtKB-KW"/>
</dbReference>
<keyword evidence="5" id="KW-0547">Nucleotide-binding</keyword>
<evidence type="ECO:0000256" key="14">
    <source>
        <dbReference type="ARBA" id="ARBA00055561"/>
    </source>
</evidence>
<evidence type="ECO:0000256" key="2">
    <source>
        <dbReference type="ARBA" id="ARBA00007913"/>
    </source>
</evidence>
<evidence type="ECO:0000256" key="13">
    <source>
        <dbReference type="ARBA" id="ARBA00049390"/>
    </source>
</evidence>
<dbReference type="InterPro" id="IPR006935">
    <property type="entry name" value="Helicase/UvrB_N"/>
</dbReference>
<dbReference type="EMBL" id="HG937694">
    <property type="protein sequence ID" value="CDP37880.1"/>
    <property type="molecule type" value="Genomic_DNA"/>
</dbReference>
<dbReference type="Gene3D" id="2.40.30.230">
    <property type="match status" value="1"/>
</dbReference>
<dbReference type="GO" id="GO:0016887">
    <property type="term" value="F:ATP hydrolysis activity"/>
    <property type="evidence" value="ECO:0007669"/>
    <property type="project" value="RHEA"/>
</dbReference>
<keyword evidence="8" id="KW-0347">Helicase</keyword>
<dbReference type="Pfam" id="PF04851">
    <property type="entry name" value="ResIII"/>
    <property type="match status" value="1"/>
</dbReference>
<keyword evidence="6 15" id="KW-0863">Zinc-finger</keyword>
<dbReference type="Gene3D" id="3.40.50.300">
    <property type="entry name" value="P-loop containing nucleotide triphosphate hydrolases"/>
    <property type="match status" value="2"/>
</dbReference>
<dbReference type="AlphaFoldDB" id="A0A060T9U1"/>
<dbReference type="Pfam" id="PF13086">
    <property type="entry name" value="AAA_11"/>
    <property type="match status" value="1"/>
</dbReference>
<dbReference type="SUPFAM" id="SSF57850">
    <property type="entry name" value="RING/U-box"/>
    <property type="match status" value="1"/>
</dbReference>
<dbReference type="FunFam" id="3.40.50.300:FF:000097">
    <property type="entry name" value="Regulator of nonsense transcripts 1"/>
    <property type="match status" value="1"/>
</dbReference>
<protein>
    <submittedName>
        <fullName evidence="18">ARAD1D21626p</fullName>
        <ecNumber evidence="18">3.6.1.15</ecNumber>
    </submittedName>
</protein>
<dbReference type="InterPro" id="IPR047187">
    <property type="entry name" value="SF1_C_Upf1"/>
</dbReference>
<comment type="catalytic activity">
    <reaction evidence="13">
        <text>ATP + H2O = ADP + phosphate + H(+)</text>
        <dbReference type="Rhea" id="RHEA:13065"/>
        <dbReference type="ChEBI" id="CHEBI:15377"/>
        <dbReference type="ChEBI" id="CHEBI:15378"/>
        <dbReference type="ChEBI" id="CHEBI:30616"/>
        <dbReference type="ChEBI" id="CHEBI:43474"/>
        <dbReference type="ChEBI" id="CHEBI:456216"/>
        <dbReference type="EC" id="3.6.4.13"/>
    </reaction>
    <physiologicalReaction direction="left-to-right" evidence="13">
        <dbReference type="Rhea" id="RHEA:13066"/>
    </physiologicalReaction>
</comment>
<dbReference type="GO" id="GO:0003677">
    <property type="term" value="F:DNA binding"/>
    <property type="evidence" value="ECO:0007669"/>
    <property type="project" value="InterPro"/>
</dbReference>
<dbReference type="InterPro" id="IPR041677">
    <property type="entry name" value="DNA2/NAM7_AAA_11"/>
</dbReference>
<name>A0A060T9U1_BLAAD</name>
<feature type="region of interest" description="C3H" evidence="15">
    <location>
        <begin position="69"/>
        <end position="101"/>
    </location>
</feature>
<keyword evidence="10" id="KW-0067">ATP-binding</keyword>
<organism evidence="18">
    <name type="scientific">Blastobotrys adeninivorans</name>
    <name type="common">Yeast</name>
    <name type="synonym">Arxula adeninivorans</name>
    <dbReference type="NCBI Taxonomy" id="409370"/>
    <lineage>
        <taxon>Eukaryota</taxon>
        <taxon>Fungi</taxon>
        <taxon>Dikarya</taxon>
        <taxon>Ascomycota</taxon>
        <taxon>Saccharomycotina</taxon>
        <taxon>Dipodascomycetes</taxon>
        <taxon>Dipodascales</taxon>
        <taxon>Trichomonascaceae</taxon>
        <taxon>Blastobotrys</taxon>
    </lineage>
</organism>
<dbReference type="GO" id="GO:0003678">
    <property type="term" value="F:DNA helicase activity"/>
    <property type="evidence" value="ECO:0007669"/>
    <property type="project" value="UniProtKB-EC"/>
</dbReference>
<keyword evidence="7 18" id="KW-0378">Hydrolase</keyword>
<evidence type="ECO:0000259" key="17">
    <source>
        <dbReference type="PROSITE" id="PS51997"/>
    </source>
</evidence>
<evidence type="ECO:0000256" key="10">
    <source>
        <dbReference type="ARBA" id="ARBA00022840"/>
    </source>
</evidence>
<dbReference type="Pfam" id="PF18141">
    <property type="entry name" value="UPF1_1B_dom"/>
    <property type="match status" value="1"/>
</dbReference>
<evidence type="ECO:0000256" key="11">
    <source>
        <dbReference type="ARBA" id="ARBA00023161"/>
    </source>
</evidence>
<dbReference type="PANTHER" id="PTHR10887:SF364">
    <property type="entry name" value="REGULATOR OF NONSENSE TRANSCRIPTS 1"/>
    <property type="match status" value="1"/>
</dbReference>
<comment type="similarity">
    <text evidence="2">Belongs to the DNA2/NAM7 helicase family.</text>
</comment>
<dbReference type="PANTHER" id="PTHR10887">
    <property type="entry name" value="DNA2/NAM7 HELICASE FAMILY"/>
    <property type="match status" value="1"/>
</dbReference>
<dbReference type="CDD" id="cd21407">
    <property type="entry name" value="1B_UPF1-like"/>
    <property type="match status" value="1"/>
</dbReference>
<keyword evidence="4 15" id="KW-0479">Metal-binding</keyword>
<dbReference type="GO" id="GO:0005524">
    <property type="term" value="F:ATP binding"/>
    <property type="evidence" value="ECO:0007669"/>
    <property type="project" value="UniProtKB-KW"/>
</dbReference>
<keyword evidence="3" id="KW-0963">Cytoplasm</keyword>
<evidence type="ECO:0000256" key="1">
    <source>
        <dbReference type="ARBA" id="ARBA00004496"/>
    </source>
</evidence>
<evidence type="ECO:0000313" key="18">
    <source>
        <dbReference type="EMBL" id="CDP37880.1"/>
    </source>
</evidence>
<comment type="subcellular location">
    <subcellularLocation>
        <location evidence="1">Cytoplasm</location>
    </subcellularLocation>
</comment>
<dbReference type="PhylomeDB" id="A0A060T9U1"/>
<dbReference type="InterPro" id="IPR040812">
    <property type="entry name" value="UPF1_1B_dom"/>
</dbReference>
<evidence type="ECO:0000256" key="12">
    <source>
        <dbReference type="ARBA" id="ARBA00048432"/>
    </source>
</evidence>
<dbReference type="InterPro" id="IPR018999">
    <property type="entry name" value="UPF1_CH/ZBD"/>
</dbReference>
<dbReference type="GO" id="GO:0003724">
    <property type="term" value="F:RNA helicase activity"/>
    <property type="evidence" value="ECO:0007669"/>
    <property type="project" value="UniProtKB-EC"/>
</dbReference>
<dbReference type="PROSITE" id="PS51997">
    <property type="entry name" value="UPF1_CH_RICH"/>
    <property type="match status" value="1"/>
</dbReference>
<dbReference type="SUPFAM" id="SSF52540">
    <property type="entry name" value="P-loop containing nucleoside triphosphate hydrolases"/>
    <property type="match status" value="1"/>
</dbReference>
<evidence type="ECO:0000256" key="9">
    <source>
        <dbReference type="ARBA" id="ARBA00022833"/>
    </source>
</evidence>
<evidence type="ECO:0000256" key="8">
    <source>
        <dbReference type="ARBA" id="ARBA00022806"/>
    </source>
</evidence>